<gene>
    <name evidence="3" type="ORF">ENW48_06180</name>
</gene>
<dbReference type="Pfam" id="PF00582">
    <property type="entry name" value="Usp"/>
    <property type="match status" value="2"/>
</dbReference>
<accession>A0A7C5AM07</accession>
<dbReference type="InterPro" id="IPR014729">
    <property type="entry name" value="Rossmann-like_a/b/a_fold"/>
</dbReference>
<sequence>MPELLCPLPLKTLLACTDESPASQGVLRAALDLGRACRAQVCLLYVMELLPFMEYGQPDALGFPPPLIQDYQEVRESALRLQLKKREEIAAQEGVQLQGRLQVGGPVYAEILAVAEELRPDLIIMGRRGMSGLERLLVGSVTARVIGHTGVMVLVVPRNAVLGFDRMLLAYDGSSASEAAAEVALKIAQQTGGQLNLITVCHEDLEPAKAKALARDLAEEARRRQVELITLTPHGRPERSIIEVAIHREPQLIILGSHGRTGLKRLLLGSVAERVIGQAPCPVLVVKQQK</sequence>
<comment type="caution">
    <text evidence="3">The sequence shown here is derived from an EMBL/GenBank/DDBJ whole genome shotgun (WGS) entry which is preliminary data.</text>
</comment>
<dbReference type="Gene3D" id="3.40.50.620">
    <property type="entry name" value="HUPs"/>
    <property type="match status" value="2"/>
</dbReference>
<feature type="domain" description="UspA" evidence="2">
    <location>
        <begin position="164"/>
        <end position="287"/>
    </location>
</feature>
<evidence type="ECO:0000313" key="3">
    <source>
        <dbReference type="EMBL" id="HGZ11789.1"/>
    </source>
</evidence>
<name>A0A7C5AM07_9BACT</name>
<dbReference type="SUPFAM" id="SSF52402">
    <property type="entry name" value="Adenine nucleotide alpha hydrolases-like"/>
    <property type="match status" value="2"/>
</dbReference>
<dbReference type="EMBL" id="DTKJ01000042">
    <property type="protein sequence ID" value="HGZ11789.1"/>
    <property type="molecule type" value="Genomic_DNA"/>
</dbReference>
<evidence type="ECO:0000259" key="2">
    <source>
        <dbReference type="Pfam" id="PF00582"/>
    </source>
</evidence>
<comment type="similarity">
    <text evidence="1">Belongs to the universal stress protein A family.</text>
</comment>
<reference evidence="3" key="1">
    <citation type="journal article" date="2020" name="mSystems">
        <title>Genome- and Community-Level Interaction Insights into Carbon Utilization and Element Cycling Functions of Hydrothermarchaeota in Hydrothermal Sediment.</title>
        <authorList>
            <person name="Zhou Z."/>
            <person name="Liu Y."/>
            <person name="Xu W."/>
            <person name="Pan J."/>
            <person name="Luo Z.H."/>
            <person name="Li M."/>
        </authorList>
    </citation>
    <scope>NUCLEOTIDE SEQUENCE [LARGE SCALE GENOMIC DNA]</scope>
    <source>
        <strain evidence="3">SpSt-853</strain>
    </source>
</reference>
<dbReference type="PANTHER" id="PTHR46268:SF6">
    <property type="entry name" value="UNIVERSAL STRESS PROTEIN UP12"/>
    <property type="match status" value="1"/>
</dbReference>
<organism evidence="3">
    <name type="scientific">Desulfobacca acetoxidans</name>
    <dbReference type="NCBI Taxonomy" id="60893"/>
    <lineage>
        <taxon>Bacteria</taxon>
        <taxon>Pseudomonadati</taxon>
        <taxon>Thermodesulfobacteriota</taxon>
        <taxon>Desulfobaccia</taxon>
        <taxon>Desulfobaccales</taxon>
        <taxon>Desulfobaccaceae</taxon>
        <taxon>Desulfobacca</taxon>
    </lineage>
</organism>
<dbReference type="AlphaFoldDB" id="A0A7C5AM07"/>
<protein>
    <submittedName>
        <fullName evidence="3">Universal stress protein</fullName>
    </submittedName>
</protein>
<dbReference type="PRINTS" id="PR01438">
    <property type="entry name" value="UNVRSLSTRESS"/>
</dbReference>
<proteinExistence type="inferred from homology"/>
<dbReference type="InterPro" id="IPR006016">
    <property type="entry name" value="UspA"/>
</dbReference>
<dbReference type="CDD" id="cd00293">
    <property type="entry name" value="USP-like"/>
    <property type="match status" value="2"/>
</dbReference>
<evidence type="ECO:0000256" key="1">
    <source>
        <dbReference type="ARBA" id="ARBA00008791"/>
    </source>
</evidence>
<dbReference type="InterPro" id="IPR006015">
    <property type="entry name" value="Universal_stress_UspA"/>
</dbReference>
<dbReference type="PANTHER" id="PTHR46268">
    <property type="entry name" value="STRESS RESPONSE PROTEIN NHAX"/>
    <property type="match status" value="1"/>
</dbReference>
<feature type="domain" description="UspA" evidence="2">
    <location>
        <begin position="11"/>
        <end position="157"/>
    </location>
</feature>